<keyword evidence="1" id="KW-1133">Transmembrane helix</keyword>
<protein>
    <recommendedName>
        <fullName evidence="4">NACHT domain-containing protein</fullName>
    </recommendedName>
</protein>
<feature type="transmembrane region" description="Helical" evidence="1">
    <location>
        <begin position="376"/>
        <end position="394"/>
    </location>
</feature>
<keyword evidence="3" id="KW-1185">Reference proteome</keyword>
<gene>
    <name evidence="2" type="ORF">Cci01nite_77500</name>
</gene>
<proteinExistence type="predicted"/>
<feature type="transmembrane region" description="Helical" evidence="1">
    <location>
        <begin position="607"/>
        <end position="627"/>
    </location>
</feature>
<evidence type="ECO:0000313" key="2">
    <source>
        <dbReference type="EMBL" id="GIG02657.1"/>
    </source>
</evidence>
<reference evidence="2 3" key="1">
    <citation type="submission" date="2021-01" db="EMBL/GenBank/DDBJ databases">
        <title>Whole genome shotgun sequence of Catellatospora citrea NBRC 14495.</title>
        <authorList>
            <person name="Komaki H."/>
            <person name="Tamura T."/>
        </authorList>
    </citation>
    <scope>NUCLEOTIDE SEQUENCE [LARGE SCALE GENOMIC DNA]</scope>
    <source>
        <strain evidence="2 3">NBRC 14495</strain>
    </source>
</reference>
<sequence length="1012" mass="110976">MFRTRRWAITVAGSVLAFLGTWLVSQSVLDVSSDVSSAIAGAVMAVISLPLTSWAGRAPAQAPASVRSDNAMTAITYAVRRSIEKRLSGLEIEIRWTVKDVGTDVPDAGARSGSDAEIADFFVRLPRRQMYITGEPGVGKSVLALKLAGQLLDRRNPSADALPVLFSLAGWEPLREPLEVCLARQLSLGHDGGPDQDRAIDLIVSGRILPILEGMDELPAEAVRYEALHRIAGSRLARRPFVLISRRDELVDTSRSTSFSAGITVVEVLSSSVTPRVAGGSVAETVTPPSHPMPSGLAKLVVQEVLARPEVSVYLAGDSERREQLELQVRAILANDADGVLGRASEQDARFADAQQRMIDGMPRPAWTRQVRRYQVGWWLAGFVCVVSMVLAWLPWRALSALDSEAFRAVTWIAGGTALLFVMLWVSCRPYEALKRKLSAEEPERWREVPDVDDFRVAAEQAREDWISALARDGVLPLIRSRLTVGADRFSVTLPFIDSSRLGGVSRVDQFVGSPAADLVEWHLQQLASASIGISGPRGVGKSTVLQRFCEPQFTRSTEDLLVLVSAPTAYDRREFLVHLFAEVCEKVAGPDADMEPQTARRLRARLLRMLPPLAVVVGLVVMYLALRWEQSIQAWSFVADHARTAAVIGGVALIFVGLAAAVVVGQRDAERRRSPTTQEEALTQLHRLRYQMTKSVTQDGKLALPGGSEIGVSGMVQRSEHIRSYPELVADFKTFLGTVALEKRRFVRRVVIGIDELDKIGTTAEAERFLNDLKVIFGIPGCYFLVSVSEDALGAFDRRALAVRTVFDSAFDDVVRVPALTLGQARELLNLRGVFLPEPYLYLCHALSGGLPRDLIRCVLNLAVTSSTQQSPSELAEQARQMILRDIEAVLTAQLRHAESSTDPQNTAVAVWLAGVLQAVATDVPLDQLTDQGRVALDGAMLGELAHRSTAYLRYAKELFETFGAKERDWQSREGRVDEKRIELLAAARASLSASSELTQSYLNRFRDEAA</sequence>
<name>A0A8J3P3S4_9ACTN</name>
<comment type="caution">
    <text evidence="2">The sequence shown here is derived from an EMBL/GenBank/DDBJ whole genome shotgun (WGS) entry which is preliminary data.</text>
</comment>
<dbReference type="InterPro" id="IPR027417">
    <property type="entry name" value="P-loop_NTPase"/>
</dbReference>
<dbReference type="AlphaFoldDB" id="A0A8J3P3S4"/>
<feature type="transmembrane region" description="Helical" evidence="1">
    <location>
        <begin position="647"/>
        <end position="666"/>
    </location>
</feature>
<dbReference type="SUPFAM" id="SSF52540">
    <property type="entry name" value="P-loop containing nucleoside triphosphate hydrolases"/>
    <property type="match status" value="1"/>
</dbReference>
<dbReference type="EMBL" id="BONH01000057">
    <property type="protein sequence ID" value="GIG02657.1"/>
    <property type="molecule type" value="Genomic_DNA"/>
</dbReference>
<evidence type="ECO:0008006" key="4">
    <source>
        <dbReference type="Google" id="ProtNLM"/>
    </source>
</evidence>
<keyword evidence="1" id="KW-0812">Transmembrane</keyword>
<evidence type="ECO:0000313" key="3">
    <source>
        <dbReference type="Proteomes" id="UP000659904"/>
    </source>
</evidence>
<dbReference type="Proteomes" id="UP000659904">
    <property type="component" value="Unassembled WGS sequence"/>
</dbReference>
<feature type="transmembrane region" description="Helical" evidence="1">
    <location>
        <begin position="406"/>
        <end position="428"/>
    </location>
</feature>
<evidence type="ECO:0000256" key="1">
    <source>
        <dbReference type="SAM" id="Phobius"/>
    </source>
</evidence>
<dbReference type="Gene3D" id="3.40.50.300">
    <property type="entry name" value="P-loop containing nucleotide triphosphate hydrolases"/>
    <property type="match status" value="2"/>
</dbReference>
<organism evidence="2 3">
    <name type="scientific">Catellatospora citrea</name>
    <dbReference type="NCBI Taxonomy" id="53366"/>
    <lineage>
        <taxon>Bacteria</taxon>
        <taxon>Bacillati</taxon>
        <taxon>Actinomycetota</taxon>
        <taxon>Actinomycetes</taxon>
        <taxon>Micromonosporales</taxon>
        <taxon>Micromonosporaceae</taxon>
        <taxon>Catellatospora</taxon>
    </lineage>
</organism>
<feature type="transmembrane region" description="Helical" evidence="1">
    <location>
        <begin position="36"/>
        <end position="55"/>
    </location>
</feature>
<accession>A0A8J3P3S4</accession>
<keyword evidence="1" id="KW-0472">Membrane</keyword>